<evidence type="ECO:0000256" key="1">
    <source>
        <dbReference type="ARBA" id="ARBA00022825"/>
    </source>
</evidence>
<reference evidence="3 4" key="1">
    <citation type="submission" date="2016-01" db="EMBL/GenBank/DDBJ databases">
        <title>Investigation of taxonomic status of Bacillus aminovorans.</title>
        <authorList>
            <person name="Verma A."/>
            <person name="Pal Y."/>
            <person name="Krishnamurthi S."/>
        </authorList>
    </citation>
    <scope>NUCLEOTIDE SEQUENCE [LARGE SCALE GENOMIC DNA]</scope>
    <source>
        <strain evidence="3 4">DSM 4337</strain>
    </source>
</reference>
<dbReference type="SUPFAM" id="SSF50156">
    <property type="entry name" value="PDZ domain-like"/>
    <property type="match status" value="1"/>
</dbReference>
<dbReference type="InterPro" id="IPR001478">
    <property type="entry name" value="PDZ"/>
</dbReference>
<organism evidence="3 4">
    <name type="scientific">Domibacillus aminovorans</name>
    <dbReference type="NCBI Taxonomy" id="29332"/>
    <lineage>
        <taxon>Bacteria</taxon>
        <taxon>Bacillati</taxon>
        <taxon>Bacillota</taxon>
        <taxon>Bacilli</taxon>
        <taxon>Bacillales</taxon>
        <taxon>Bacillaceae</taxon>
        <taxon>Domibacillus</taxon>
    </lineage>
</organism>
<sequence length="363" mass="39085">MTVRKASYQYLFSFLLMLSVLVGQGTVIQAEQAEQDLLQSAGFPAAQEERERIFVVPGGQSVGLQLQTKGLYIVGFHFIGTSGGKQSPGESAGLLPGDVIVSVNEKKITEPQSIRPLVQLAGEQNKPLQLSVLRGKKNIQMAVTPIKDAETNTYKLGVYIKNRTAGIGTLTFFEPKSKKYGALGHVISDVQSGQPFSPIKGTIHPAQITGIQKATEGIPGEKTAVIPDGKKWGTVTSNTSFGIFGRLYTNIDGGRLYPAAHPDEVVEGPAEILTVTENETVERYKVSITRTIQQTKPEIKGMIIKMTDTRLIGKTGGIVQGMSGSPIIQNGRIIGAVTHVFVNDPLSGYGVHIDWMLKDAGII</sequence>
<dbReference type="Gene3D" id="2.30.42.10">
    <property type="match status" value="1"/>
</dbReference>
<dbReference type="GO" id="GO:0008236">
    <property type="term" value="F:serine-type peptidase activity"/>
    <property type="evidence" value="ECO:0007669"/>
    <property type="project" value="UniProtKB-KW"/>
</dbReference>
<dbReference type="InterPro" id="IPR036034">
    <property type="entry name" value="PDZ_sf"/>
</dbReference>
<dbReference type="SMART" id="SM00228">
    <property type="entry name" value="PDZ"/>
    <property type="match status" value="1"/>
</dbReference>
<dbReference type="AlphaFoldDB" id="A0A177KRI4"/>
<feature type="domain" description="Peptidase S55" evidence="2">
    <location>
        <begin position="137"/>
        <end position="363"/>
    </location>
</feature>
<dbReference type="PROSITE" id="PS51494">
    <property type="entry name" value="SPOIVB"/>
    <property type="match status" value="1"/>
</dbReference>
<dbReference type="InterPro" id="IPR041489">
    <property type="entry name" value="PDZ_6"/>
</dbReference>
<dbReference type="EMBL" id="LQWZ01000023">
    <property type="protein sequence ID" value="OAH55972.1"/>
    <property type="molecule type" value="Genomic_DNA"/>
</dbReference>
<name>A0A177KRI4_9BACI</name>
<keyword evidence="1" id="KW-0645">Protease</keyword>
<dbReference type="InterPro" id="IPR009003">
    <property type="entry name" value="Peptidase_S1_PA"/>
</dbReference>
<dbReference type="NCBIfam" id="TIGR02860">
    <property type="entry name" value="spore_IV_B"/>
    <property type="match status" value="1"/>
</dbReference>
<gene>
    <name evidence="3" type="ORF">AWH48_04670</name>
</gene>
<dbReference type="Pfam" id="PF05580">
    <property type="entry name" value="Peptidase_S55"/>
    <property type="match status" value="1"/>
</dbReference>
<proteinExistence type="predicted"/>
<evidence type="ECO:0000313" key="4">
    <source>
        <dbReference type="Proteomes" id="UP000077271"/>
    </source>
</evidence>
<dbReference type="InterPro" id="IPR014219">
    <property type="entry name" value="SpoIVB"/>
</dbReference>
<dbReference type="Pfam" id="PF17820">
    <property type="entry name" value="PDZ_6"/>
    <property type="match status" value="1"/>
</dbReference>
<dbReference type="RefSeq" id="WP_018393876.1">
    <property type="nucleotide sequence ID" value="NZ_LQWZ01000023.1"/>
</dbReference>
<evidence type="ECO:0000313" key="3">
    <source>
        <dbReference type="EMBL" id="OAH55972.1"/>
    </source>
</evidence>
<dbReference type="InterPro" id="IPR008763">
    <property type="entry name" value="Peptidase_S55"/>
</dbReference>
<dbReference type="Proteomes" id="UP000077271">
    <property type="component" value="Unassembled WGS sequence"/>
</dbReference>
<dbReference type="OrthoDB" id="9765242at2"/>
<accession>A0A177KRI4</accession>
<protein>
    <recommendedName>
        <fullName evidence="2">Peptidase S55 domain-containing protein</fullName>
    </recommendedName>
</protein>
<dbReference type="SUPFAM" id="SSF50494">
    <property type="entry name" value="Trypsin-like serine proteases"/>
    <property type="match status" value="1"/>
</dbReference>
<evidence type="ECO:0000259" key="2">
    <source>
        <dbReference type="PROSITE" id="PS51494"/>
    </source>
</evidence>
<keyword evidence="1" id="KW-0720">Serine protease</keyword>
<comment type="caution">
    <text evidence="3">The sequence shown here is derived from an EMBL/GenBank/DDBJ whole genome shotgun (WGS) entry which is preliminary data.</text>
</comment>
<keyword evidence="1" id="KW-0378">Hydrolase</keyword>